<reference evidence="3 4" key="1">
    <citation type="submission" date="2019-08" db="EMBL/GenBank/DDBJ databases">
        <title>Archaea genome.</title>
        <authorList>
            <person name="Kajale S."/>
            <person name="Shouche Y."/>
            <person name="Deshpande N."/>
            <person name="Sharma A."/>
        </authorList>
    </citation>
    <scope>NUCLEOTIDE SEQUENCE [LARGE SCALE GENOMIC DNA]</scope>
    <source>
        <strain evidence="3 4">ESP3B_9</strain>
    </source>
</reference>
<keyword evidence="2" id="KW-1133">Transmembrane helix</keyword>
<evidence type="ECO:0000313" key="4">
    <source>
        <dbReference type="Proteomes" id="UP000324104"/>
    </source>
</evidence>
<keyword evidence="4" id="KW-1185">Reference proteome</keyword>
<gene>
    <name evidence="3" type="ORF">FYC77_10590</name>
</gene>
<name>A0A5D5AJR0_9EURY</name>
<proteinExistence type="predicted"/>
<comment type="caution">
    <text evidence="3">The sequence shown here is derived from an EMBL/GenBank/DDBJ whole genome shotgun (WGS) entry which is preliminary data.</text>
</comment>
<evidence type="ECO:0000256" key="2">
    <source>
        <dbReference type="SAM" id="Phobius"/>
    </source>
</evidence>
<accession>A0A5D5AJR0</accession>
<feature type="region of interest" description="Disordered" evidence="1">
    <location>
        <begin position="204"/>
        <end position="306"/>
    </location>
</feature>
<feature type="transmembrane region" description="Helical" evidence="2">
    <location>
        <begin position="36"/>
        <end position="56"/>
    </location>
</feature>
<dbReference type="AlphaFoldDB" id="A0A5D5AJR0"/>
<keyword evidence="2" id="KW-0812">Transmembrane</keyword>
<dbReference type="Proteomes" id="UP000324104">
    <property type="component" value="Unassembled WGS sequence"/>
</dbReference>
<dbReference type="InterPro" id="IPR055693">
    <property type="entry name" value="DUF7269"/>
</dbReference>
<evidence type="ECO:0000313" key="3">
    <source>
        <dbReference type="EMBL" id="TYT61916.1"/>
    </source>
</evidence>
<protein>
    <submittedName>
        <fullName evidence="3">Uncharacterized protein</fullName>
    </submittedName>
</protein>
<dbReference type="Pfam" id="PF23933">
    <property type="entry name" value="DUF7269"/>
    <property type="match status" value="1"/>
</dbReference>
<feature type="compositionally biased region" description="Basic and acidic residues" evidence="1">
    <location>
        <begin position="222"/>
        <end position="239"/>
    </location>
</feature>
<dbReference type="EMBL" id="VTAW01000012">
    <property type="protein sequence ID" value="TYT61916.1"/>
    <property type="molecule type" value="Genomic_DNA"/>
</dbReference>
<keyword evidence="2" id="KW-0472">Membrane</keyword>
<evidence type="ECO:0000256" key="1">
    <source>
        <dbReference type="SAM" id="MobiDB-lite"/>
    </source>
</evidence>
<organism evidence="3 4">
    <name type="scientific">Natrialba swarupiae</name>
    <dbReference type="NCBI Taxonomy" id="2448032"/>
    <lineage>
        <taxon>Archaea</taxon>
        <taxon>Methanobacteriati</taxon>
        <taxon>Methanobacteriota</taxon>
        <taxon>Stenosarchaea group</taxon>
        <taxon>Halobacteria</taxon>
        <taxon>Halobacteriales</taxon>
        <taxon>Natrialbaceae</taxon>
        <taxon>Natrialba</taxon>
    </lineage>
</organism>
<feature type="compositionally biased region" description="Polar residues" evidence="1">
    <location>
        <begin position="259"/>
        <end position="272"/>
    </location>
</feature>
<dbReference type="RefSeq" id="WP_149081477.1">
    <property type="nucleotide sequence ID" value="NZ_VTAW01000012.1"/>
</dbReference>
<sequence>MTSARRAGVALLGLAFVVGGVALGIAGASGGGQSVLTGFAVLIVLLAVAVAGWKVWGALEPDGSAPPVPWADDEPFANPAPERTIREPPLSSDGLTAVVEEAGATARKSGTVDDGLDVLRPVLREALVDALVQGGVVRADAEAAVSDGSWTDDDVAASVLEETISGPDRSFRKRVYAWLFPERVVRRLARRSMGAVADAADEALPTVPGQTAPRTVPVVQPRLEELTRGADGRLERAVDPDAVARGPRPPGDGPVDADSNPNDVDSISSKTDSSPDETDANAGAVDGVRAAPAESDGVGDGEVNRP</sequence>